<evidence type="ECO:0000256" key="1">
    <source>
        <dbReference type="ARBA" id="ARBA00006479"/>
    </source>
</evidence>
<reference evidence="2" key="1">
    <citation type="submission" date="2023-01" db="EMBL/GenBank/DDBJ databases">
        <title>Comparative Genomic Analysis of the Clinically-Derived Winkia Strain NY0527 Provides Evidence into the Taxonomic Reassignment of Winkia neuii and Characterizes Their Virulence Traits.</title>
        <authorList>
            <person name="Cai X."/>
            <person name="Peng Y."/>
            <person name="Li M."/>
            <person name="Qiu Y."/>
            <person name="Wang Y."/>
            <person name="Xu L."/>
            <person name="Hou Q."/>
        </authorList>
    </citation>
    <scope>NUCLEOTIDE SEQUENCE</scope>
    <source>
        <strain evidence="2">NY0527</strain>
    </source>
</reference>
<dbReference type="Gene3D" id="3.30.420.40">
    <property type="match status" value="2"/>
</dbReference>
<evidence type="ECO:0000313" key="3">
    <source>
        <dbReference type="Proteomes" id="UP001211044"/>
    </source>
</evidence>
<dbReference type="PANTHER" id="PTHR18964:SF149">
    <property type="entry name" value="BIFUNCTIONAL UDP-N-ACETYLGLUCOSAMINE 2-EPIMERASE_N-ACETYLMANNOSAMINE KINASE"/>
    <property type="match status" value="1"/>
</dbReference>
<accession>A0AB38XQD5</accession>
<evidence type="ECO:0000313" key="2">
    <source>
        <dbReference type="EMBL" id="WCE46475.1"/>
    </source>
</evidence>
<name>A0AB38XQD5_9ACTO</name>
<dbReference type="EMBL" id="CP116394">
    <property type="protein sequence ID" value="WCE46475.1"/>
    <property type="molecule type" value="Genomic_DNA"/>
</dbReference>
<dbReference type="InterPro" id="IPR043129">
    <property type="entry name" value="ATPase_NBD"/>
</dbReference>
<proteinExistence type="inferred from homology"/>
<gene>
    <name evidence="2" type="ORF">PIG85_02170</name>
</gene>
<dbReference type="RefSeq" id="WP_004806455.1">
    <property type="nucleotide sequence ID" value="NZ_CP116394.1"/>
</dbReference>
<dbReference type="Proteomes" id="UP001211044">
    <property type="component" value="Chromosome"/>
</dbReference>
<dbReference type="CDD" id="cd23763">
    <property type="entry name" value="ASKHA_ATPase_ROK"/>
    <property type="match status" value="1"/>
</dbReference>
<dbReference type="InterPro" id="IPR000600">
    <property type="entry name" value="ROK"/>
</dbReference>
<dbReference type="PANTHER" id="PTHR18964">
    <property type="entry name" value="ROK (REPRESSOR, ORF, KINASE) FAMILY"/>
    <property type="match status" value="1"/>
</dbReference>
<dbReference type="KEGG" id="wne:PIG85_02170"/>
<sequence length="315" mass="33019">MHAFGIDVGGTNIKAVLASKTGEVAARWNRPTPRTGKVEDIIDALADLYATMRAESSGLEGVTELVPTVTVAVPGIVDEEHGVGVYSVNLGWKDYPLRDALATALQVPVVLAHDVRSGALGESRWGAAEADSLYIALGTGVSAALIIDGYPVAAHPWSGEIGQHLVPDPDRPGQNTTLEKVCSASAFARRMWRADPRLIAEDAGAREVFDLARGGNELARHIISSGLGELSRSIAAAIHLLGPIPVVVGGGMAGAGPLLLNPIAQQLRSYSPLLPEAPLRSATLGTYSQALGAAVRSFDSYVQWRALPISFPAVD</sequence>
<comment type="similarity">
    <text evidence="1">Belongs to the ROK (NagC/XylR) family.</text>
</comment>
<dbReference type="AlphaFoldDB" id="A0AB38XQD5"/>
<organism evidence="2 3">
    <name type="scientific">Winkia neuii subsp. anitrata</name>
    <dbReference type="NCBI Taxonomy" id="29318"/>
    <lineage>
        <taxon>Bacteria</taxon>
        <taxon>Bacillati</taxon>
        <taxon>Actinomycetota</taxon>
        <taxon>Actinomycetes</taxon>
        <taxon>Actinomycetales</taxon>
        <taxon>Actinomycetaceae</taxon>
        <taxon>Winkia</taxon>
    </lineage>
</organism>
<protein>
    <submittedName>
        <fullName evidence="2">ROK family protein</fullName>
    </submittedName>
</protein>
<dbReference type="Pfam" id="PF00480">
    <property type="entry name" value="ROK"/>
    <property type="match status" value="1"/>
</dbReference>
<dbReference type="SUPFAM" id="SSF53067">
    <property type="entry name" value="Actin-like ATPase domain"/>
    <property type="match status" value="1"/>
</dbReference>